<dbReference type="AlphaFoldDB" id="A0AAW1Q7Y9"/>
<dbReference type="EMBL" id="JALJOR010000004">
    <property type="protein sequence ID" value="KAK9818199.1"/>
    <property type="molecule type" value="Genomic_DNA"/>
</dbReference>
<dbReference type="SMART" id="SM00829">
    <property type="entry name" value="PKS_ER"/>
    <property type="match status" value="1"/>
</dbReference>
<dbReference type="Proteomes" id="UP001489004">
    <property type="component" value="Unassembled WGS sequence"/>
</dbReference>
<dbReference type="Gene3D" id="3.90.180.10">
    <property type="entry name" value="Medium-chain alcohol dehydrogenases, catalytic domain"/>
    <property type="match status" value="1"/>
</dbReference>
<dbReference type="Pfam" id="PF08240">
    <property type="entry name" value="ADH_N"/>
    <property type="match status" value="1"/>
</dbReference>
<dbReference type="CDD" id="cd05276">
    <property type="entry name" value="p53_inducible_oxidoreductase"/>
    <property type="match status" value="1"/>
</dbReference>
<dbReference type="InterPro" id="IPR013149">
    <property type="entry name" value="ADH-like_C"/>
</dbReference>
<proteinExistence type="predicted"/>
<protein>
    <recommendedName>
        <fullName evidence="3">Enoyl reductase (ER) domain-containing protein</fullName>
    </recommendedName>
</protein>
<feature type="domain" description="Enoyl reductase (ER)" evidence="3">
    <location>
        <begin position="10"/>
        <end position="324"/>
    </location>
</feature>
<evidence type="ECO:0000259" key="3">
    <source>
        <dbReference type="SMART" id="SM00829"/>
    </source>
</evidence>
<dbReference type="SUPFAM" id="SSF51735">
    <property type="entry name" value="NAD(P)-binding Rossmann-fold domains"/>
    <property type="match status" value="1"/>
</dbReference>
<name>A0AAW1Q7Y9_9CHLO</name>
<accession>A0AAW1Q7Y9</accession>
<keyword evidence="1" id="KW-0521">NADP</keyword>
<dbReference type="Gene3D" id="3.40.50.720">
    <property type="entry name" value="NAD(P)-binding Rossmann-like Domain"/>
    <property type="match status" value="1"/>
</dbReference>
<dbReference type="GO" id="GO:0016651">
    <property type="term" value="F:oxidoreductase activity, acting on NAD(P)H"/>
    <property type="evidence" value="ECO:0007669"/>
    <property type="project" value="TreeGrafter"/>
</dbReference>
<dbReference type="InterPro" id="IPR014189">
    <property type="entry name" value="Quinone_OxRdtase_PIG3"/>
</dbReference>
<gene>
    <name evidence="4" type="ORF">WJX72_008717</name>
</gene>
<dbReference type="InterPro" id="IPR013154">
    <property type="entry name" value="ADH-like_N"/>
</dbReference>
<dbReference type="InterPro" id="IPR036291">
    <property type="entry name" value="NAD(P)-bd_dom_sf"/>
</dbReference>
<dbReference type="PANTHER" id="PTHR48106">
    <property type="entry name" value="QUINONE OXIDOREDUCTASE PIG3-RELATED"/>
    <property type="match status" value="1"/>
</dbReference>
<dbReference type="PANTHER" id="PTHR48106:SF18">
    <property type="entry name" value="QUINONE OXIDOREDUCTASE PIG3"/>
    <property type="match status" value="1"/>
</dbReference>
<evidence type="ECO:0000256" key="1">
    <source>
        <dbReference type="ARBA" id="ARBA00022857"/>
    </source>
</evidence>
<dbReference type="GO" id="GO:0070402">
    <property type="term" value="F:NADPH binding"/>
    <property type="evidence" value="ECO:0007669"/>
    <property type="project" value="TreeGrafter"/>
</dbReference>
<comment type="caution">
    <text evidence="4">The sequence shown here is derived from an EMBL/GenBank/DDBJ whole genome shotgun (WGS) entry which is preliminary data.</text>
</comment>
<reference evidence="4 5" key="1">
    <citation type="journal article" date="2024" name="Nat. Commun.">
        <title>Phylogenomics reveals the evolutionary origins of lichenization in chlorophyte algae.</title>
        <authorList>
            <person name="Puginier C."/>
            <person name="Libourel C."/>
            <person name="Otte J."/>
            <person name="Skaloud P."/>
            <person name="Haon M."/>
            <person name="Grisel S."/>
            <person name="Petersen M."/>
            <person name="Berrin J.G."/>
            <person name="Delaux P.M."/>
            <person name="Dal Grande F."/>
            <person name="Keller J."/>
        </authorList>
    </citation>
    <scope>NUCLEOTIDE SEQUENCE [LARGE SCALE GENOMIC DNA]</scope>
    <source>
        <strain evidence="4 5">SAG 2043</strain>
    </source>
</reference>
<sequence length="331" mass="35055">MQAVVYDTPGDESVLTIETMDAPNITPSAVRISVRATAVNRADLMQRQGNYPPPPGASKILGLECVGDIVETGRIVRKWKVGDRVMALCNGGGYAEEVVVDEGSVMAVPDGMSDAEAAAFMETYLTAFLNIFVIGAPPPTGTVLIHGGGSGVGTAAITLCKLAGLTTIVTAGSSEKCRQCSQHGATHVINYKTQKFAEVVRERTHGVGANVVLDCIGGSYLADNVHSLSVDGTLVVIGLLGGAKADSLDMGLMLRKRAKIAFSTLRNRTDRFKADLIRHLQDMFGEELSKGQLKPVVDVIMPLADVADAHRRMAASEHFGKIVLAVQQPLS</sequence>
<keyword evidence="2" id="KW-0560">Oxidoreductase</keyword>
<evidence type="ECO:0000313" key="4">
    <source>
        <dbReference type="EMBL" id="KAK9818199.1"/>
    </source>
</evidence>
<keyword evidence="5" id="KW-1185">Reference proteome</keyword>
<organism evidence="4 5">
    <name type="scientific">[Myrmecia] bisecta</name>
    <dbReference type="NCBI Taxonomy" id="41462"/>
    <lineage>
        <taxon>Eukaryota</taxon>
        <taxon>Viridiplantae</taxon>
        <taxon>Chlorophyta</taxon>
        <taxon>core chlorophytes</taxon>
        <taxon>Trebouxiophyceae</taxon>
        <taxon>Trebouxiales</taxon>
        <taxon>Trebouxiaceae</taxon>
        <taxon>Myrmecia</taxon>
    </lineage>
</organism>
<dbReference type="SUPFAM" id="SSF50129">
    <property type="entry name" value="GroES-like"/>
    <property type="match status" value="1"/>
</dbReference>
<dbReference type="NCBIfam" id="TIGR02824">
    <property type="entry name" value="quinone_pig3"/>
    <property type="match status" value="1"/>
</dbReference>
<evidence type="ECO:0000313" key="5">
    <source>
        <dbReference type="Proteomes" id="UP001489004"/>
    </source>
</evidence>
<dbReference type="InterPro" id="IPR020843">
    <property type="entry name" value="ER"/>
</dbReference>
<evidence type="ECO:0000256" key="2">
    <source>
        <dbReference type="ARBA" id="ARBA00023002"/>
    </source>
</evidence>
<dbReference type="Pfam" id="PF00107">
    <property type="entry name" value="ADH_zinc_N"/>
    <property type="match status" value="1"/>
</dbReference>
<dbReference type="InterPro" id="IPR011032">
    <property type="entry name" value="GroES-like_sf"/>
</dbReference>